<keyword evidence="2" id="KW-1185">Reference proteome</keyword>
<comment type="caution">
    <text evidence="1">The sequence shown here is derived from an EMBL/GenBank/DDBJ whole genome shotgun (WGS) entry which is preliminary data.</text>
</comment>
<dbReference type="Pfam" id="PF13489">
    <property type="entry name" value="Methyltransf_23"/>
    <property type="match status" value="1"/>
</dbReference>
<evidence type="ECO:0000313" key="1">
    <source>
        <dbReference type="EMBL" id="MFD2743574.1"/>
    </source>
</evidence>
<reference evidence="2" key="1">
    <citation type="journal article" date="2019" name="Int. J. Syst. Evol. Microbiol.">
        <title>The Global Catalogue of Microorganisms (GCM) 10K type strain sequencing project: providing services to taxonomists for standard genome sequencing and annotation.</title>
        <authorList>
            <consortium name="The Broad Institute Genomics Platform"/>
            <consortium name="The Broad Institute Genome Sequencing Center for Infectious Disease"/>
            <person name="Wu L."/>
            <person name="Ma J."/>
        </authorList>
    </citation>
    <scope>NUCLEOTIDE SEQUENCE [LARGE SCALE GENOMIC DNA]</scope>
    <source>
        <strain evidence="2">KCTC 42247</strain>
    </source>
</reference>
<gene>
    <name evidence="1" type="ORF">ACFSQ6_09200</name>
</gene>
<dbReference type="SUPFAM" id="SSF53335">
    <property type="entry name" value="S-adenosyl-L-methionine-dependent methyltransferases"/>
    <property type="match status" value="1"/>
</dbReference>
<dbReference type="GO" id="GO:0032259">
    <property type="term" value="P:methylation"/>
    <property type="evidence" value="ECO:0007669"/>
    <property type="project" value="UniProtKB-KW"/>
</dbReference>
<proteinExistence type="predicted"/>
<dbReference type="GO" id="GO:0102208">
    <property type="term" value="F:2-polyprenyl-6-hydroxyphenol methylase activity"/>
    <property type="evidence" value="ECO:0007669"/>
    <property type="project" value="UniProtKB-EC"/>
</dbReference>
<keyword evidence="1" id="KW-0489">Methyltransferase</keyword>
<organism evidence="1 2">
    <name type="scientific">Sphingobacterium populi</name>
    <dbReference type="NCBI Taxonomy" id="1812824"/>
    <lineage>
        <taxon>Bacteria</taxon>
        <taxon>Pseudomonadati</taxon>
        <taxon>Bacteroidota</taxon>
        <taxon>Sphingobacteriia</taxon>
        <taxon>Sphingobacteriales</taxon>
        <taxon>Sphingobacteriaceae</taxon>
        <taxon>Sphingobacterium</taxon>
    </lineage>
</organism>
<dbReference type="EMBL" id="JBHUMB010000008">
    <property type="protein sequence ID" value="MFD2743574.1"/>
    <property type="molecule type" value="Genomic_DNA"/>
</dbReference>
<dbReference type="Gene3D" id="3.40.50.150">
    <property type="entry name" value="Vaccinia Virus protein VP39"/>
    <property type="match status" value="1"/>
</dbReference>
<dbReference type="RefSeq" id="WP_066757937.1">
    <property type="nucleotide sequence ID" value="NZ_JBHUMB010000008.1"/>
</dbReference>
<protein>
    <submittedName>
        <fullName evidence="1">Class I SAM-dependent methyltransferase</fullName>
        <ecNumber evidence="1">2.1.1.222</ecNumber>
        <ecNumber evidence="1">2.1.1.64</ecNumber>
    </submittedName>
</protein>
<dbReference type="Proteomes" id="UP001597418">
    <property type="component" value="Unassembled WGS sequence"/>
</dbReference>
<accession>A0ABW5UFL9</accession>
<dbReference type="InterPro" id="IPR029063">
    <property type="entry name" value="SAM-dependent_MTases_sf"/>
</dbReference>
<dbReference type="GO" id="GO:0061542">
    <property type="term" value="F:3-demethylubiquinol 3-O-methyltransferase activity"/>
    <property type="evidence" value="ECO:0007669"/>
    <property type="project" value="UniProtKB-EC"/>
</dbReference>
<dbReference type="EC" id="2.1.1.64" evidence="1"/>
<evidence type="ECO:0000313" key="2">
    <source>
        <dbReference type="Proteomes" id="UP001597418"/>
    </source>
</evidence>
<dbReference type="EC" id="2.1.1.222" evidence="1"/>
<name>A0ABW5UFL9_9SPHI</name>
<keyword evidence="1" id="KW-0808">Transferase</keyword>
<sequence>MQNDPYGDALLAEYNQVAHRPPLYLHTSYGDTDEMPVDIFLRSEEDFSELESIALALCDGHVLDVGAGAGSHSLHLQNKKFRVTGLEISGHATNIMHQRGVQDIVHADFFEHKNMRYDTLLFLMNGIGIAGTLSGFRTLLRHSKTLLSERGQLLFDTSDISYLYRDFDVEMPNHYFGEIKYQYEYKDRKGPEFPWLYIDQQTLINIANEEGWVVQILYENEEDQYLVRMEPRP</sequence>